<dbReference type="GO" id="GO:0008168">
    <property type="term" value="F:methyltransferase activity"/>
    <property type="evidence" value="ECO:0007669"/>
    <property type="project" value="InterPro"/>
</dbReference>
<dbReference type="GO" id="GO:0003676">
    <property type="term" value="F:nucleic acid binding"/>
    <property type="evidence" value="ECO:0007669"/>
    <property type="project" value="InterPro"/>
</dbReference>
<evidence type="ECO:0000313" key="2">
    <source>
        <dbReference type="EMBL" id="KAJ8925675.1"/>
    </source>
</evidence>
<dbReference type="PANTHER" id="PTHR12829">
    <property type="entry name" value="N6-ADENOSINE-METHYLTRANSFERASE"/>
    <property type="match status" value="1"/>
</dbReference>
<dbReference type="InterPro" id="IPR007757">
    <property type="entry name" value="MT-A70-like"/>
</dbReference>
<organism evidence="2 3">
    <name type="scientific">Exocentrus adspersus</name>
    <dbReference type="NCBI Taxonomy" id="1586481"/>
    <lineage>
        <taxon>Eukaryota</taxon>
        <taxon>Metazoa</taxon>
        <taxon>Ecdysozoa</taxon>
        <taxon>Arthropoda</taxon>
        <taxon>Hexapoda</taxon>
        <taxon>Insecta</taxon>
        <taxon>Pterygota</taxon>
        <taxon>Neoptera</taxon>
        <taxon>Endopterygota</taxon>
        <taxon>Coleoptera</taxon>
        <taxon>Polyphaga</taxon>
        <taxon>Cucujiformia</taxon>
        <taxon>Chrysomeloidea</taxon>
        <taxon>Cerambycidae</taxon>
        <taxon>Lamiinae</taxon>
        <taxon>Acanthocinini</taxon>
        <taxon>Exocentrus</taxon>
    </lineage>
</organism>
<dbReference type="PANTHER" id="PTHR12829:SF4">
    <property type="entry name" value="N(6)-ADENINE-SPECIFIC METHYLTRANSFERASE METTL4"/>
    <property type="match status" value="1"/>
</dbReference>
<dbReference type="AlphaFoldDB" id="A0AAV8WFZ9"/>
<reference evidence="2 3" key="1">
    <citation type="journal article" date="2023" name="Insect Mol. Biol.">
        <title>Genome sequencing provides insights into the evolution of gene families encoding plant cell wall-degrading enzymes in longhorned beetles.</title>
        <authorList>
            <person name="Shin N.R."/>
            <person name="Okamura Y."/>
            <person name="Kirsch R."/>
            <person name="Pauchet Y."/>
        </authorList>
    </citation>
    <scope>NUCLEOTIDE SEQUENCE [LARGE SCALE GENOMIC DNA]</scope>
    <source>
        <strain evidence="2">EAD_L_NR</strain>
    </source>
</reference>
<evidence type="ECO:0008006" key="4">
    <source>
        <dbReference type="Google" id="ProtNLM"/>
    </source>
</evidence>
<comment type="similarity">
    <text evidence="1">Belongs to the MT-A70-like family.</text>
</comment>
<dbReference type="GO" id="GO:0005634">
    <property type="term" value="C:nucleus"/>
    <property type="evidence" value="ECO:0007669"/>
    <property type="project" value="TreeGrafter"/>
</dbReference>
<accession>A0AAV8WFZ9</accession>
<keyword evidence="3" id="KW-1185">Reference proteome</keyword>
<dbReference type="InterPro" id="IPR002052">
    <property type="entry name" value="DNA_methylase_N6_adenine_CS"/>
</dbReference>
<dbReference type="PROSITE" id="PS00092">
    <property type="entry name" value="N6_MTASE"/>
    <property type="match status" value="1"/>
</dbReference>
<evidence type="ECO:0000256" key="1">
    <source>
        <dbReference type="PROSITE-ProRule" id="PRU00489"/>
    </source>
</evidence>
<dbReference type="InterPro" id="IPR029063">
    <property type="entry name" value="SAM-dependent_MTases_sf"/>
</dbReference>
<dbReference type="EMBL" id="JANEYG010000001">
    <property type="protein sequence ID" value="KAJ8925675.1"/>
    <property type="molecule type" value="Genomic_DNA"/>
</dbReference>
<dbReference type="PROSITE" id="PS51143">
    <property type="entry name" value="MT_A70"/>
    <property type="match status" value="1"/>
</dbReference>
<evidence type="ECO:0000313" key="3">
    <source>
        <dbReference type="Proteomes" id="UP001159042"/>
    </source>
</evidence>
<sequence>MSILYENEYGYFISHEVYINKLYSGMQRPLQINPKLFAINRPYKSLKDQSKLKRKCEVLRDQTENKDALEAAKEIYDRSGISPVDDFNGANIGRATIKNVYGYNFVFPQNSIFFCKDVSDMKTHLKDNKYDLILLDPPWWNKYIRRKRKKLGDGVAYKMLFNDDVKSLPVETLLKGNGMVVIWCTNSQQHMHDLLTEILPKWGVKYLGTWYWIKITLTGETVCTFSLPPGKQPYEQIIFGCRASCPIKFDTKLIVSIPSAVHSHKPPLVELLKQFLPENPSCLEVFARYLLPNWTSYGNEVLRLQHESLFIDAQNNNGV</sequence>
<dbReference type="Pfam" id="PF05063">
    <property type="entry name" value="MT-A70"/>
    <property type="match status" value="1"/>
</dbReference>
<gene>
    <name evidence="2" type="ORF">NQ315_009521</name>
</gene>
<dbReference type="SUPFAM" id="SSF53335">
    <property type="entry name" value="S-adenosyl-L-methionine-dependent methyltransferases"/>
    <property type="match status" value="1"/>
</dbReference>
<proteinExistence type="inferred from homology"/>
<protein>
    <recommendedName>
        <fullName evidence="4">Methyltransferase-like protein 4</fullName>
    </recommendedName>
</protein>
<dbReference type="Proteomes" id="UP001159042">
    <property type="component" value="Unassembled WGS sequence"/>
</dbReference>
<dbReference type="Gene3D" id="3.40.50.150">
    <property type="entry name" value="Vaccinia Virus protein VP39"/>
    <property type="match status" value="1"/>
</dbReference>
<dbReference type="GO" id="GO:0032259">
    <property type="term" value="P:methylation"/>
    <property type="evidence" value="ECO:0007669"/>
    <property type="project" value="InterPro"/>
</dbReference>
<comment type="caution">
    <text evidence="2">The sequence shown here is derived from an EMBL/GenBank/DDBJ whole genome shotgun (WGS) entry which is preliminary data.</text>
</comment>
<name>A0AAV8WFZ9_9CUCU</name>